<reference evidence="2 3" key="1">
    <citation type="submission" date="2020-08" db="EMBL/GenBank/DDBJ databases">
        <title>Genomic Encyclopedia of Type Strains, Phase IV (KMG-IV): sequencing the most valuable type-strain genomes for metagenomic binning, comparative biology and taxonomic classification.</title>
        <authorList>
            <person name="Goeker M."/>
        </authorList>
    </citation>
    <scope>NUCLEOTIDE SEQUENCE [LARGE SCALE GENOMIC DNA]</scope>
    <source>
        <strain evidence="2 3">DSM 7465</strain>
    </source>
</reference>
<accession>A0A840HUJ0</accession>
<keyword evidence="3" id="KW-1185">Reference proteome</keyword>
<name>A0A840HUJ0_9SPHN</name>
<evidence type="ECO:0000313" key="3">
    <source>
        <dbReference type="Proteomes" id="UP000575068"/>
    </source>
</evidence>
<feature type="repeat" description="TPR" evidence="1">
    <location>
        <begin position="36"/>
        <end position="69"/>
    </location>
</feature>
<dbReference type="InterPro" id="IPR019734">
    <property type="entry name" value="TPR_rpt"/>
</dbReference>
<dbReference type="InterPro" id="IPR011990">
    <property type="entry name" value="TPR-like_helical_dom_sf"/>
</dbReference>
<keyword evidence="1" id="KW-0802">TPR repeat</keyword>
<comment type="caution">
    <text evidence="2">The sequence shown here is derived from an EMBL/GenBank/DDBJ whole genome shotgun (WGS) entry which is preliminary data.</text>
</comment>
<gene>
    <name evidence="2" type="ORF">HNQ99_001523</name>
</gene>
<organism evidence="2 3">
    <name type="scientific">Rhizorhapis suberifaciens</name>
    <name type="common">corky root of lettuce</name>
    <dbReference type="NCBI Taxonomy" id="13656"/>
    <lineage>
        <taxon>Bacteria</taxon>
        <taxon>Pseudomonadati</taxon>
        <taxon>Pseudomonadota</taxon>
        <taxon>Alphaproteobacteria</taxon>
        <taxon>Sphingomonadales</taxon>
        <taxon>Sphingomonadaceae</taxon>
        <taxon>Rhizorhapis</taxon>
    </lineage>
</organism>
<dbReference type="Proteomes" id="UP000575068">
    <property type="component" value="Unassembled WGS sequence"/>
</dbReference>
<dbReference type="SUPFAM" id="SSF48452">
    <property type="entry name" value="TPR-like"/>
    <property type="match status" value="1"/>
</dbReference>
<dbReference type="RefSeq" id="WP_184475034.1">
    <property type="nucleotide sequence ID" value="NZ_JACHOV010000005.1"/>
</dbReference>
<dbReference type="PROSITE" id="PS50005">
    <property type="entry name" value="TPR"/>
    <property type="match status" value="1"/>
</dbReference>
<dbReference type="PROSITE" id="PS51257">
    <property type="entry name" value="PROKAR_LIPOPROTEIN"/>
    <property type="match status" value="1"/>
</dbReference>
<dbReference type="Gene3D" id="1.25.40.10">
    <property type="entry name" value="Tetratricopeptide repeat domain"/>
    <property type="match status" value="1"/>
</dbReference>
<evidence type="ECO:0000256" key="1">
    <source>
        <dbReference type="PROSITE-ProRule" id="PRU00339"/>
    </source>
</evidence>
<dbReference type="EMBL" id="JACHOV010000005">
    <property type="protein sequence ID" value="MBB4641218.1"/>
    <property type="molecule type" value="Genomic_DNA"/>
</dbReference>
<evidence type="ECO:0000313" key="2">
    <source>
        <dbReference type="EMBL" id="MBB4641218.1"/>
    </source>
</evidence>
<sequence>MKAFLLGASLAVMVAGCAQRGELKITAVGEQDVQRTPVDLAKAQLLLSRGEYALAVDAYRKAVRQDPGSAVAYNGLAIAYDQLGRHDLSRENYELALAHAPLEAKYYRNLARSLERQGLKSEAAKVLAQLDSGGTARPTPSAMRSLAQMASEKVVAFAEAATGLVRPHLERLSMGEVLLETGKGETAVRPGRSITIAIPEVVTAEPAETTRQNGHSITVAIPEVVAIDTAKAASDIEPIIQTASSKDIPLATLDSGEALHPQENQASLLVAAAAADSDKLLKFALTAATETRPTCAQPRWASEFDFAPSGTSMKVFTGDFESIRLSRGIAIDLPLFYPASANLPVKDVQPTGACSLQMVDAASGHDILPGRLWFGWTVEAGSRV</sequence>
<proteinExistence type="predicted"/>
<dbReference type="SMART" id="SM00028">
    <property type="entry name" value="TPR"/>
    <property type="match status" value="2"/>
</dbReference>
<dbReference type="AlphaFoldDB" id="A0A840HUJ0"/>
<dbReference type="Pfam" id="PF13414">
    <property type="entry name" value="TPR_11"/>
    <property type="match status" value="1"/>
</dbReference>
<protein>
    <submittedName>
        <fullName evidence="2">Tetratricopeptide (TPR) repeat protein</fullName>
    </submittedName>
</protein>